<sequence>MVSDTLKLRNVRHSCPLAALMVHNVSTAGLAQSRHPQPTGLPRCSFAEAAVRIGALHFSWLVVGSAKKTSVRPGYF</sequence>
<evidence type="ECO:0000313" key="2">
    <source>
        <dbReference type="Proteomes" id="UP000220836"/>
    </source>
</evidence>
<dbReference type="Proteomes" id="UP000220836">
    <property type="component" value="Unassembled WGS sequence"/>
</dbReference>
<name>A0A238KVZ1_9RHOB</name>
<evidence type="ECO:0000313" key="1">
    <source>
        <dbReference type="EMBL" id="SMX46771.1"/>
    </source>
</evidence>
<organism evidence="1 2">
    <name type="scientific">Pelagimonas varians</name>
    <dbReference type="NCBI Taxonomy" id="696760"/>
    <lineage>
        <taxon>Bacteria</taxon>
        <taxon>Pseudomonadati</taxon>
        <taxon>Pseudomonadota</taxon>
        <taxon>Alphaproteobacteria</taxon>
        <taxon>Rhodobacterales</taxon>
        <taxon>Roseobacteraceae</taxon>
        <taxon>Pelagimonas</taxon>
    </lineage>
</organism>
<proteinExistence type="predicted"/>
<accession>A0A238KVZ1</accession>
<protein>
    <submittedName>
        <fullName evidence="1">Uncharacterized protein</fullName>
    </submittedName>
</protein>
<dbReference type="AlphaFoldDB" id="A0A238KVZ1"/>
<keyword evidence="2" id="KW-1185">Reference proteome</keyword>
<dbReference type="EMBL" id="FXYH01000014">
    <property type="protein sequence ID" value="SMX46771.1"/>
    <property type="molecule type" value="Genomic_DNA"/>
</dbReference>
<gene>
    <name evidence="1" type="ORF">PEV8663_03381</name>
</gene>
<reference evidence="1 2" key="1">
    <citation type="submission" date="2017-05" db="EMBL/GenBank/DDBJ databases">
        <authorList>
            <person name="Song R."/>
            <person name="Chenine A.L."/>
            <person name="Ruprecht R.M."/>
        </authorList>
    </citation>
    <scope>NUCLEOTIDE SEQUENCE [LARGE SCALE GENOMIC DNA]</scope>
    <source>
        <strain evidence="1 2">CECT 8663</strain>
    </source>
</reference>